<dbReference type="SUPFAM" id="SSF54211">
    <property type="entry name" value="Ribosomal protein S5 domain 2-like"/>
    <property type="match status" value="1"/>
</dbReference>
<name>A0AAE3ZPR7_9ACTN</name>
<comment type="caution">
    <text evidence="8">The sequence shown here is derived from an EMBL/GenBank/DDBJ whole genome shotgun (WGS) entry which is preliminary data.</text>
</comment>
<dbReference type="PANTHER" id="PTHR21569:SF1">
    <property type="entry name" value="SMALL RIBOSOMAL SUBUNIT PROTEIN US9M"/>
    <property type="match status" value="1"/>
</dbReference>
<dbReference type="Gene3D" id="3.30.230.10">
    <property type="match status" value="1"/>
</dbReference>
<evidence type="ECO:0000256" key="2">
    <source>
        <dbReference type="ARBA" id="ARBA00022980"/>
    </source>
</evidence>
<comment type="similarity">
    <text evidence="1 5 6">Belongs to the universal ribosomal protein uS9 family.</text>
</comment>
<evidence type="ECO:0000256" key="6">
    <source>
        <dbReference type="RuleBase" id="RU003815"/>
    </source>
</evidence>
<dbReference type="Proteomes" id="UP001183629">
    <property type="component" value="Unassembled WGS sequence"/>
</dbReference>
<evidence type="ECO:0000313" key="9">
    <source>
        <dbReference type="Proteomes" id="UP001183629"/>
    </source>
</evidence>
<dbReference type="InterPro" id="IPR020568">
    <property type="entry name" value="Ribosomal_Su5_D2-typ_SF"/>
</dbReference>
<protein>
    <recommendedName>
        <fullName evidence="4 5">Small ribosomal subunit protein uS9</fullName>
    </recommendedName>
</protein>
<dbReference type="HAMAP" id="MF_00532_B">
    <property type="entry name" value="Ribosomal_uS9_B"/>
    <property type="match status" value="1"/>
</dbReference>
<dbReference type="PROSITE" id="PS00360">
    <property type="entry name" value="RIBOSOMAL_S9"/>
    <property type="match status" value="1"/>
</dbReference>
<keyword evidence="2 5" id="KW-0689">Ribosomal protein</keyword>
<dbReference type="FunFam" id="3.30.230.10:FF:000001">
    <property type="entry name" value="30S ribosomal protein S9"/>
    <property type="match status" value="1"/>
</dbReference>
<feature type="region of interest" description="Disordered" evidence="7">
    <location>
        <begin position="1"/>
        <end position="20"/>
    </location>
</feature>
<gene>
    <name evidence="5" type="primary">rpsI</name>
    <name evidence="8" type="ORF">J2S44_003097</name>
</gene>
<dbReference type="GO" id="GO:0003723">
    <property type="term" value="F:RNA binding"/>
    <property type="evidence" value="ECO:0007669"/>
    <property type="project" value="TreeGrafter"/>
</dbReference>
<feature type="compositionally biased region" description="Basic residues" evidence="7">
    <location>
        <begin position="163"/>
        <end position="177"/>
    </location>
</feature>
<sequence>MTDIDEQTPAADAPATDFDTDTTVAVAEATESEVEAAPATATLTRVPRGERPIQTVGRRKEAIVRVRIVPGTGKVTCNGRDIEAYFPSKVHQQLIREPLVTTEKTEVFDVIANLRGGGITGQAGALRLAIARALIANDGDDRPALKKAGFLTRDARVKESKKYGLKKARKAPQYSKR</sequence>
<dbReference type="InterPro" id="IPR000754">
    <property type="entry name" value="Ribosomal_uS9"/>
</dbReference>
<accession>A0AAE3ZPR7</accession>
<dbReference type="GO" id="GO:0003735">
    <property type="term" value="F:structural constituent of ribosome"/>
    <property type="evidence" value="ECO:0007669"/>
    <property type="project" value="InterPro"/>
</dbReference>
<evidence type="ECO:0000256" key="4">
    <source>
        <dbReference type="ARBA" id="ARBA00035259"/>
    </source>
</evidence>
<dbReference type="AlphaFoldDB" id="A0AAE3ZPR7"/>
<evidence type="ECO:0000256" key="1">
    <source>
        <dbReference type="ARBA" id="ARBA00005251"/>
    </source>
</evidence>
<keyword evidence="3 5" id="KW-0687">Ribonucleoprotein</keyword>
<dbReference type="GO" id="GO:0006412">
    <property type="term" value="P:translation"/>
    <property type="evidence" value="ECO:0007669"/>
    <property type="project" value="UniProtKB-UniRule"/>
</dbReference>
<evidence type="ECO:0000256" key="3">
    <source>
        <dbReference type="ARBA" id="ARBA00023274"/>
    </source>
</evidence>
<feature type="compositionally biased region" description="Low complexity" evidence="7">
    <location>
        <begin position="8"/>
        <end position="20"/>
    </location>
</feature>
<dbReference type="GO" id="GO:0005737">
    <property type="term" value="C:cytoplasm"/>
    <property type="evidence" value="ECO:0007669"/>
    <property type="project" value="UniProtKB-ARBA"/>
</dbReference>
<dbReference type="Pfam" id="PF00380">
    <property type="entry name" value="Ribosomal_S9"/>
    <property type="match status" value="1"/>
</dbReference>
<dbReference type="GO" id="GO:0015935">
    <property type="term" value="C:small ribosomal subunit"/>
    <property type="evidence" value="ECO:0007669"/>
    <property type="project" value="TreeGrafter"/>
</dbReference>
<dbReference type="InterPro" id="IPR014721">
    <property type="entry name" value="Ribsml_uS5_D2-typ_fold_subgr"/>
</dbReference>
<dbReference type="EMBL" id="JAVDYC010000001">
    <property type="protein sequence ID" value="MDR7322847.1"/>
    <property type="molecule type" value="Genomic_DNA"/>
</dbReference>
<dbReference type="InterPro" id="IPR020574">
    <property type="entry name" value="Ribosomal_uS9_CS"/>
</dbReference>
<dbReference type="InterPro" id="IPR023035">
    <property type="entry name" value="Ribosomal_uS9_bac/plastid"/>
</dbReference>
<dbReference type="NCBIfam" id="NF001099">
    <property type="entry name" value="PRK00132.1"/>
    <property type="match status" value="1"/>
</dbReference>
<proteinExistence type="inferred from homology"/>
<evidence type="ECO:0000313" key="8">
    <source>
        <dbReference type="EMBL" id="MDR7322847.1"/>
    </source>
</evidence>
<organism evidence="8 9">
    <name type="scientific">Catenuloplanes niger</name>
    <dbReference type="NCBI Taxonomy" id="587534"/>
    <lineage>
        <taxon>Bacteria</taxon>
        <taxon>Bacillati</taxon>
        <taxon>Actinomycetota</taxon>
        <taxon>Actinomycetes</taxon>
        <taxon>Micromonosporales</taxon>
        <taxon>Micromonosporaceae</taxon>
        <taxon>Catenuloplanes</taxon>
    </lineage>
</organism>
<evidence type="ECO:0000256" key="7">
    <source>
        <dbReference type="SAM" id="MobiDB-lite"/>
    </source>
</evidence>
<dbReference type="PANTHER" id="PTHR21569">
    <property type="entry name" value="RIBOSOMAL PROTEIN S9"/>
    <property type="match status" value="1"/>
</dbReference>
<reference evidence="8 9" key="1">
    <citation type="submission" date="2023-07" db="EMBL/GenBank/DDBJ databases">
        <title>Sequencing the genomes of 1000 actinobacteria strains.</title>
        <authorList>
            <person name="Klenk H.-P."/>
        </authorList>
    </citation>
    <scope>NUCLEOTIDE SEQUENCE [LARGE SCALE GENOMIC DNA]</scope>
    <source>
        <strain evidence="8 9">DSM 44711</strain>
    </source>
</reference>
<evidence type="ECO:0000256" key="5">
    <source>
        <dbReference type="HAMAP-Rule" id="MF_00532"/>
    </source>
</evidence>
<keyword evidence="9" id="KW-1185">Reference proteome</keyword>
<feature type="region of interest" description="Disordered" evidence="7">
    <location>
        <begin position="158"/>
        <end position="177"/>
    </location>
</feature>
<dbReference type="RefSeq" id="WP_310413885.1">
    <property type="nucleotide sequence ID" value="NZ_JAVDYC010000001.1"/>
</dbReference>